<accession>A0A0J9VTP8</accession>
<gene>
    <name evidence="1" type="ORF">FOXG_21074</name>
</gene>
<protein>
    <submittedName>
        <fullName evidence="1">Uncharacterized protein</fullName>
    </submittedName>
</protein>
<dbReference type="RefSeq" id="XP_018252233.1">
    <property type="nucleotide sequence ID" value="XM_018401418.1"/>
</dbReference>
<name>A0A0J9VTP8_FUSO4</name>
<reference evidence="1" key="1">
    <citation type="submission" date="2007-04" db="EMBL/GenBank/DDBJ databases">
        <authorList>
            <consortium name="The Broad Institute Genome Sequencing Platform"/>
            <person name="Birren B."/>
            <person name="Lander E."/>
            <person name="Galagan J."/>
            <person name="Nusbaum C."/>
            <person name="Devon K."/>
            <person name="Ma L.-J."/>
            <person name="Jaffe D."/>
            <person name="Butler J."/>
            <person name="Alvarez P."/>
            <person name="Gnerre S."/>
            <person name="Grabherr M."/>
            <person name="Kleber M."/>
            <person name="Mauceli E."/>
            <person name="Brockman W."/>
            <person name="MacCallum I.A."/>
            <person name="Young S."/>
            <person name="LaButti K."/>
            <person name="DeCaprio D."/>
            <person name="Crawford M."/>
            <person name="Koehrsen M."/>
            <person name="Engels R."/>
            <person name="Montgomery P."/>
            <person name="Pearson M."/>
            <person name="Howarth C."/>
            <person name="Larson L."/>
            <person name="White J."/>
            <person name="O'Leary S."/>
            <person name="Kodira C."/>
            <person name="Zeng Q."/>
            <person name="Yandava C."/>
            <person name="Alvarado L."/>
            <person name="Kistler C."/>
            <person name="Shim W.-B."/>
            <person name="Kang S."/>
            <person name="Woloshuk C."/>
        </authorList>
    </citation>
    <scope>NUCLEOTIDE SEQUENCE</scope>
    <source>
        <strain evidence="1">4287</strain>
    </source>
</reference>
<sequence length="46" mass="5014">MTSRKTIASKKLNCEDIQYGILHDAFCQLSHVSQSPPIARNGIAVA</sequence>
<dbReference type="Proteomes" id="UP000009097">
    <property type="component" value="Unassembled WGS sequence"/>
</dbReference>
<dbReference type="EMBL" id="DS231714">
    <property type="protein sequence ID" value="KNB14188.1"/>
    <property type="molecule type" value="Genomic_DNA"/>
</dbReference>
<dbReference type="GeneID" id="28961780"/>
<organism evidence="1 2">
    <name type="scientific">Fusarium oxysporum f. sp. lycopersici (strain 4287 / CBS 123668 / FGSC 9935 / NRRL 34936)</name>
    <name type="common">Fusarium vascular wilt of tomato</name>
    <dbReference type="NCBI Taxonomy" id="426428"/>
    <lineage>
        <taxon>Eukaryota</taxon>
        <taxon>Fungi</taxon>
        <taxon>Dikarya</taxon>
        <taxon>Ascomycota</taxon>
        <taxon>Pezizomycotina</taxon>
        <taxon>Sordariomycetes</taxon>
        <taxon>Hypocreomycetidae</taxon>
        <taxon>Hypocreales</taxon>
        <taxon>Nectriaceae</taxon>
        <taxon>Fusarium</taxon>
        <taxon>Fusarium oxysporum species complex</taxon>
    </lineage>
</organism>
<proteinExistence type="predicted"/>
<dbReference type="KEGG" id="fox:FOXG_21074"/>
<evidence type="ECO:0000313" key="2">
    <source>
        <dbReference type="Proteomes" id="UP000009097"/>
    </source>
</evidence>
<dbReference type="AlphaFoldDB" id="A0A0J9VTP8"/>
<evidence type="ECO:0000313" key="1">
    <source>
        <dbReference type="EMBL" id="KNB14188.1"/>
    </source>
</evidence>
<dbReference type="VEuPathDB" id="FungiDB:FOXG_21074"/>
<reference evidence="1" key="2">
    <citation type="journal article" date="2010" name="Nature">
        <title>Comparative genomics reveals mobile pathogenicity chromosomes in Fusarium.</title>
        <authorList>
            <person name="Ma L.J."/>
            <person name="van der Does H.C."/>
            <person name="Borkovich K.A."/>
            <person name="Coleman J.J."/>
            <person name="Daboussi M.J."/>
            <person name="Di Pietro A."/>
            <person name="Dufresne M."/>
            <person name="Freitag M."/>
            <person name="Grabherr M."/>
            <person name="Henrissat B."/>
            <person name="Houterman P.M."/>
            <person name="Kang S."/>
            <person name="Shim W.B."/>
            <person name="Woloshuk C."/>
            <person name="Xie X."/>
            <person name="Xu J.R."/>
            <person name="Antoniw J."/>
            <person name="Baker S.E."/>
            <person name="Bluhm B.H."/>
            <person name="Breakspear A."/>
            <person name="Brown D.W."/>
            <person name="Butchko R.A."/>
            <person name="Chapman S."/>
            <person name="Coulson R."/>
            <person name="Coutinho P.M."/>
            <person name="Danchin E.G."/>
            <person name="Diener A."/>
            <person name="Gale L.R."/>
            <person name="Gardiner D.M."/>
            <person name="Goff S."/>
            <person name="Hammond-Kosack K.E."/>
            <person name="Hilburn K."/>
            <person name="Hua-Van A."/>
            <person name="Jonkers W."/>
            <person name="Kazan K."/>
            <person name="Kodira C.D."/>
            <person name="Koehrsen M."/>
            <person name="Kumar L."/>
            <person name="Lee Y.H."/>
            <person name="Li L."/>
            <person name="Manners J.M."/>
            <person name="Miranda-Saavedra D."/>
            <person name="Mukherjee M."/>
            <person name="Park G."/>
            <person name="Park J."/>
            <person name="Park S.Y."/>
            <person name="Proctor R.H."/>
            <person name="Regev A."/>
            <person name="Ruiz-Roldan M.C."/>
            <person name="Sain D."/>
            <person name="Sakthikumar S."/>
            <person name="Sykes S."/>
            <person name="Schwartz D.C."/>
            <person name="Turgeon B.G."/>
            <person name="Wapinski I."/>
            <person name="Yoder O."/>
            <person name="Young S."/>
            <person name="Zeng Q."/>
            <person name="Zhou S."/>
            <person name="Galagan J."/>
            <person name="Cuomo C.A."/>
            <person name="Kistler H.C."/>
            <person name="Rep M."/>
        </authorList>
    </citation>
    <scope>NUCLEOTIDE SEQUENCE [LARGE SCALE GENOMIC DNA]</scope>
    <source>
        <strain evidence="1">4287</strain>
    </source>
</reference>